<proteinExistence type="predicted"/>
<feature type="domain" description="Fido" evidence="3">
    <location>
        <begin position="15"/>
        <end position="167"/>
    </location>
</feature>
<feature type="binding site" evidence="2">
    <location>
        <begin position="102"/>
        <end position="109"/>
    </location>
    <ligand>
        <name>ATP</name>
        <dbReference type="ChEBI" id="CHEBI:30616"/>
    </ligand>
</feature>
<feature type="active site" evidence="1">
    <location>
        <position position="98"/>
    </location>
</feature>
<dbReference type="EMBL" id="FORP01000021">
    <property type="protein sequence ID" value="SFK45756.1"/>
    <property type="molecule type" value="Genomic_DNA"/>
</dbReference>
<dbReference type="InterPro" id="IPR036597">
    <property type="entry name" value="Fido-like_dom_sf"/>
</dbReference>
<keyword evidence="5" id="KW-1185">Reference proteome</keyword>
<reference evidence="4 5" key="1">
    <citation type="submission" date="2016-10" db="EMBL/GenBank/DDBJ databases">
        <authorList>
            <person name="de Groot N.N."/>
        </authorList>
    </citation>
    <scope>NUCLEOTIDE SEQUENCE [LARGE SCALE GENOMIC DNA]</scope>
    <source>
        <strain evidence="4 5">DSM 44468</strain>
    </source>
</reference>
<dbReference type="Gene3D" id="1.10.3290.10">
    <property type="entry name" value="Fido-like domain"/>
    <property type="match status" value="1"/>
</dbReference>
<evidence type="ECO:0000313" key="4">
    <source>
        <dbReference type="EMBL" id="SFK45756.1"/>
    </source>
</evidence>
<gene>
    <name evidence="4" type="ORF">SAMN05421835_121130</name>
</gene>
<accession>A0A1I3ZQ12</accession>
<dbReference type="PROSITE" id="PS51459">
    <property type="entry name" value="FIDO"/>
    <property type="match status" value="1"/>
</dbReference>
<feature type="binding site" evidence="2">
    <location>
        <begin position="140"/>
        <end position="141"/>
    </location>
    <ligand>
        <name>ATP</name>
        <dbReference type="ChEBI" id="CHEBI:30616"/>
    </ligand>
</feature>
<dbReference type="RefSeq" id="WP_091513565.1">
    <property type="nucleotide sequence ID" value="NZ_FORP01000021.1"/>
</dbReference>
<evidence type="ECO:0000259" key="3">
    <source>
        <dbReference type="PROSITE" id="PS51459"/>
    </source>
</evidence>
<organism evidence="4 5">
    <name type="scientific">Amycolatopsis sacchari</name>
    <dbReference type="NCBI Taxonomy" id="115433"/>
    <lineage>
        <taxon>Bacteria</taxon>
        <taxon>Bacillati</taxon>
        <taxon>Actinomycetota</taxon>
        <taxon>Actinomycetes</taxon>
        <taxon>Pseudonocardiales</taxon>
        <taxon>Pseudonocardiaceae</taxon>
        <taxon>Amycolatopsis</taxon>
    </lineage>
</organism>
<dbReference type="SUPFAM" id="SSF140931">
    <property type="entry name" value="Fic-like"/>
    <property type="match status" value="1"/>
</dbReference>
<dbReference type="Proteomes" id="UP000199025">
    <property type="component" value="Unassembled WGS sequence"/>
</dbReference>
<dbReference type="Pfam" id="PF02661">
    <property type="entry name" value="Fic"/>
    <property type="match status" value="1"/>
</dbReference>
<dbReference type="InterPro" id="IPR040198">
    <property type="entry name" value="Fido_containing"/>
</dbReference>
<protein>
    <submittedName>
        <fullName evidence="4">Fic/DOC family protein</fullName>
    </submittedName>
</protein>
<dbReference type="AlphaFoldDB" id="A0A1I3ZQ12"/>
<evidence type="ECO:0000256" key="1">
    <source>
        <dbReference type="PIRSR" id="PIRSR640198-1"/>
    </source>
</evidence>
<name>A0A1I3ZQ12_9PSEU</name>
<dbReference type="InterPro" id="IPR003812">
    <property type="entry name" value="Fido"/>
</dbReference>
<keyword evidence="2" id="KW-0067">ATP-binding</keyword>
<dbReference type="OrthoDB" id="9813719at2"/>
<dbReference type="PANTHER" id="PTHR13504:SF38">
    <property type="entry name" value="FIDO DOMAIN-CONTAINING PROTEIN"/>
    <property type="match status" value="1"/>
</dbReference>
<sequence>MTYVLQVAEDDDFTYSDQLFKSLHYMMTSYALKNRPGRWRAGPIYVRNDATGEIVHEGAEIEQVPALMRELATELNEKADCPDIVRAAMAHLNLVMVHPFRDGNGRMARCLQSLVLARSGVLNPVFMSIEEYLGRNTQAYYDVLAMVGGGTWQPGRDARPWIRFTMTAHVRQARTMLRRIRESSRMWSELELLVEKHRLPERSIMALFDAMVGLRVRNATYRAYFQDTPEEITDATASRDLRALVTAGLLEAAGEKRGRHYVARPELRAIHEKVVRNRVPEDDTDPFAA</sequence>
<keyword evidence="2" id="KW-0547">Nucleotide-binding</keyword>
<dbReference type="GO" id="GO:0005524">
    <property type="term" value="F:ATP binding"/>
    <property type="evidence" value="ECO:0007669"/>
    <property type="project" value="UniProtKB-KW"/>
</dbReference>
<evidence type="ECO:0000313" key="5">
    <source>
        <dbReference type="Proteomes" id="UP000199025"/>
    </source>
</evidence>
<dbReference type="PANTHER" id="PTHR13504">
    <property type="entry name" value="FIDO DOMAIN-CONTAINING PROTEIN DDB_G0283145"/>
    <property type="match status" value="1"/>
</dbReference>
<evidence type="ECO:0000256" key="2">
    <source>
        <dbReference type="PIRSR" id="PIRSR640198-2"/>
    </source>
</evidence>